<comment type="caution">
    <text evidence="2">The sequence shown here is derived from an EMBL/GenBank/DDBJ whole genome shotgun (WGS) entry which is preliminary data.</text>
</comment>
<accession>A0A1Y2HVQ2</accession>
<name>A0A1Y2HVQ2_9FUNG</name>
<dbReference type="EMBL" id="MCFL01000008">
    <property type="protein sequence ID" value="ORZ38697.1"/>
    <property type="molecule type" value="Genomic_DNA"/>
</dbReference>
<dbReference type="Proteomes" id="UP000193411">
    <property type="component" value="Unassembled WGS sequence"/>
</dbReference>
<sequence length="95" mass="10357">MDAANKSHDILPSSATTSPPPPRPHGAAFKTIPPVQKPKLPTFRNSHSPPNPKPPTAHAQPHPTQRPLSPLHAAHGRTDDRSNATWHKHHEPARP</sequence>
<reference evidence="2 3" key="1">
    <citation type="submission" date="2016-07" db="EMBL/GenBank/DDBJ databases">
        <title>Pervasive Adenine N6-methylation of Active Genes in Fungi.</title>
        <authorList>
            <consortium name="DOE Joint Genome Institute"/>
            <person name="Mondo S.J."/>
            <person name="Dannebaum R.O."/>
            <person name="Kuo R.C."/>
            <person name="Labutti K."/>
            <person name="Haridas S."/>
            <person name="Kuo A."/>
            <person name="Salamov A."/>
            <person name="Ahrendt S.R."/>
            <person name="Lipzen A."/>
            <person name="Sullivan W."/>
            <person name="Andreopoulos W.B."/>
            <person name="Clum A."/>
            <person name="Lindquist E."/>
            <person name="Daum C."/>
            <person name="Ramamoorthy G.K."/>
            <person name="Gryganskyi A."/>
            <person name="Culley D."/>
            <person name="Magnuson J.K."/>
            <person name="James T.Y."/>
            <person name="O'Malley M.A."/>
            <person name="Stajich J.E."/>
            <person name="Spatafora J.W."/>
            <person name="Visel A."/>
            <person name="Grigoriev I.V."/>
        </authorList>
    </citation>
    <scope>NUCLEOTIDE SEQUENCE [LARGE SCALE GENOMIC DNA]</scope>
    <source>
        <strain evidence="2 3">PL171</strain>
    </source>
</reference>
<feature type="region of interest" description="Disordered" evidence="1">
    <location>
        <begin position="1"/>
        <end position="95"/>
    </location>
</feature>
<evidence type="ECO:0000313" key="3">
    <source>
        <dbReference type="Proteomes" id="UP000193411"/>
    </source>
</evidence>
<dbReference type="AlphaFoldDB" id="A0A1Y2HVQ2"/>
<proteinExistence type="predicted"/>
<gene>
    <name evidence="2" type="ORF">BCR44DRAFT_62137</name>
</gene>
<keyword evidence="3" id="KW-1185">Reference proteome</keyword>
<evidence type="ECO:0000256" key="1">
    <source>
        <dbReference type="SAM" id="MobiDB-lite"/>
    </source>
</evidence>
<feature type="compositionally biased region" description="Basic residues" evidence="1">
    <location>
        <begin position="86"/>
        <end position="95"/>
    </location>
</feature>
<evidence type="ECO:0000313" key="2">
    <source>
        <dbReference type="EMBL" id="ORZ38697.1"/>
    </source>
</evidence>
<protein>
    <submittedName>
        <fullName evidence="2">Uncharacterized protein</fullName>
    </submittedName>
</protein>
<organism evidence="2 3">
    <name type="scientific">Catenaria anguillulae PL171</name>
    <dbReference type="NCBI Taxonomy" id="765915"/>
    <lineage>
        <taxon>Eukaryota</taxon>
        <taxon>Fungi</taxon>
        <taxon>Fungi incertae sedis</taxon>
        <taxon>Blastocladiomycota</taxon>
        <taxon>Blastocladiomycetes</taxon>
        <taxon>Blastocladiales</taxon>
        <taxon>Catenariaceae</taxon>
        <taxon>Catenaria</taxon>
    </lineage>
</organism>